<keyword evidence="1" id="KW-1133">Transmembrane helix</keyword>
<dbReference type="AlphaFoldDB" id="A0AA38NX28"/>
<keyword evidence="3" id="KW-1185">Reference proteome</keyword>
<feature type="transmembrane region" description="Helical" evidence="1">
    <location>
        <begin position="46"/>
        <end position="68"/>
    </location>
</feature>
<protein>
    <submittedName>
        <fullName evidence="2">Uncharacterized protein</fullName>
    </submittedName>
</protein>
<gene>
    <name evidence="2" type="ORF">F5878DRAFT_20115</name>
</gene>
<dbReference type="EMBL" id="MU807031">
    <property type="protein sequence ID" value="KAJ3832234.1"/>
    <property type="molecule type" value="Genomic_DNA"/>
</dbReference>
<dbReference type="Proteomes" id="UP001163846">
    <property type="component" value="Unassembled WGS sequence"/>
</dbReference>
<keyword evidence="1" id="KW-0812">Transmembrane</keyword>
<proteinExistence type="predicted"/>
<reference evidence="2" key="1">
    <citation type="submission" date="2022-08" db="EMBL/GenBank/DDBJ databases">
        <authorList>
            <consortium name="DOE Joint Genome Institute"/>
            <person name="Min B."/>
            <person name="Riley R."/>
            <person name="Sierra-Patev S."/>
            <person name="Naranjo-Ortiz M."/>
            <person name="Looney B."/>
            <person name="Konkel Z."/>
            <person name="Slot J.C."/>
            <person name="Sakamoto Y."/>
            <person name="Steenwyk J.L."/>
            <person name="Rokas A."/>
            <person name="Carro J."/>
            <person name="Camarero S."/>
            <person name="Ferreira P."/>
            <person name="Molpeceres G."/>
            <person name="Ruiz-Duenas F.J."/>
            <person name="Serrano A."/>
            <person name="Henrissat B."/>
            <person name="Drula E."/>
            <person name="Hughes K.W."/>
            <person name="Mata J.L."/>
            <person name="Ishikawa N.K."/>
            <person name="Vargas-Isla R."/>
            <person name="Ushijima S."/>
            <person name="Smith C.A."/>
            <person name="Ahrendt S."/>
            <person name="Andreopoulos W."/>
            <person name="He G."/>
            <person name="Labutti K."/>
            <person name="Lipzen A."/>
            <person name="Ng V."/>
            <person name="Sandor L."/>
            <person name="Barry K."/>
            <person name="Martinez A.T."/>
            <person name="Xiao Y."/>
            <person name="Gibbons J.G."/>
            <person name="Terashima K."/>
            <person name="Hibbett D.S."/>
            <person name="Grigoriev I.V."/>
        </authorList>
    </citation>
    <scope>NUCLEOTIDE SEQUENCE</scope>
    <source>
        <strain evidence="2">TFB9207</strain>
    </source>
</reference>
<sequence length="105" mass="11941">MLYHSPLAFCHHSSFHSRTIVHVLLFFISVSRAVTTPYLSNHSHSLFTFHILALHLLHSRIIVFSNLLHSRCSSLLLWVLIVSLSINTTVARLLVPYLDLLVIGN</sequence>
<evidence type="ECO:0000313" key="2">
    <source>
        <dbReference type="EMBL" id="KAJ3832234.1"/>
    </source>
</evidence>
<feature type="transmembrane region" description="Helical" evidence="1">
    <location>
        <begin position="75"/>
        <end position="95"/>
    </location>
</feature>
<organism evidence="2 3">
    <name type="scientific">Lentinula raphanica</name>
    <dbReference type="NCBI Taxonomy" id="153919"/>
    <lineage>
        <taxon>Eukaryota</taxon>
        <taxon>Fungi</taxon>
        <taxon>Dikarya</taxon>
        <taxon>Basidiomycota</taxon>
        <taxon>Agaricomycotina</taxon>
        <taxon>Agaricomycetes</taxon>
        <taxon>Agaricomycetidae</taxon>
        <taxon>Agaricales</taxon>
        <taxon>Marasmiineae</taxon>
        <taxon>Omphalotaceae</taxon>
        <taxon>Lentinula</taxon>
    </lineage>
</organism>
<accession>A0AA38NX28</accession>
<keyword evidence="1" id="KW-0472">Membrane</keyword>
<evidence type="ECO:0000313" key="3">
    <source>
        <dbReference type="Proteomes" id="UP001163846"/>
    </source>
</evidence>
<name>A0AA38NX28_9AGAR</name>
<evidence type="ECO:0000256" key="1">
    <source>
        <dbReference type="SAM" id="Phobius"/>
    </source>
</evidence>
<comment type="caution">
    <text evidence="2">The sequence shown here is derived from an EMBL/GenBank/DDBJ whole genome shotgun (WGS) entry which is preliminary data.</text>
</comment>
<feature type="transmembrane region" description="Helical" evidence="1">
    <location>
        <begin position="20"/>
        <end position="40"/>
    </location>
</feature>